<proteinExistence type="predicted"/>
<dbReference type="AlphaFoldDB" id="A0A4V5MVH9"/>
<gene>
    <name evidence="2" type="ORF">FA743_08585</name>
</gene>
<name>A0A4V5MVH9_9RHOB</name>
<reference evidence="2 3" key="1">
    <citation type="submission" date="2019-04" db="EMBL/GenBank/DDBJ databases">
        <authorList>
            <person name="Li J."/>
        </authorList>
    </citation>
    <scope>NUCLEOTIDE SEQUENCE [LARGE SCALE GENOMIC DNA]</scope>
    <source>
        <strain evidence="2 3">KCTC 42687</strain>
    </source>
</reference>
<dbReference type="EMBL" id="SUNI01000005">
    <property type="protein sequence ID" value="TJZ92298.1"/>
    <property type="molecule type" value="Genomic_DNA"/>
</dbReference>
<dbReference type="RefSeq" id="WP_136885585.1">
    <property type="nucleotide sequence ID" value="NZ_SUNI01000005.1"/>
</dbReference>
<keyword evidence="1" id="KW-1133">Transmembrane helix</keyword>
<keyword evidence="1" id="KW-0472">Membrane</keyword>
<comment type="caution">
    <text evidence="2">The sequence shown here is derived from an EMBL/GenBank/DDBJ whole genome shotgun (WGS) entry which is preliminary data.</text>
</comment>
<protein>
    <recommendedName>
        <fullName evidence="4">Permease</fullName>
    </recommendedName>
</protein>
<feature type="transmembrane region" description="Helical" evidence="1">
    <location>
        <begin position="193"/>
        <end position="215"/>
    </location>
</feature>
<evidence type="ECO:0000313" key="3">
    <source>
        <dbReference type="Proteomes" id="UP000309747"/>
    </source>
</evidence>
<keyword evidence="1" id="KW-0812">Transmembrane</keyword>
<evidence type="ECO:0000256" key="1">
    <source>
        <dbReference type="SAM" id="Phobius"/>
    </source>
</evidence>
<keyword evidence="3" id="KW-1185">Reference proteome</keyword>
<organism evidence="2 3">
    <name type="scientific">Paracoccus gahaiensis</name>
    <dbReference type="NCBI Taxonomy" id="1706839"/>
    <lineage>
        <taxon>Bacteria</taxon>
        <taxon>Pseudomonadati</taxon>
        <taxon>Pseudomonadota</taxon>
        <taxon>Alphaproteobacteria</taxon>
        <taxon>Rhodobacterales</taxon>
        <taxon>Paracoccaceae</taxon>
        <taxon>Paracoccus</taxon>
    </lineage>
</organism>
<feature type="transmembrane region" description="Helical" evidence="1">
    <location>
        <begin position="96"/>
        <end position="116"/>
    </location>
</feature>
<evidence type="ECO:0008006" key="4">
    <source>
        <dbReference type="Google" id="ProtNLM"/>
    </source>
</evidence>
<accession>A0A4V5MVH9</accession>
<feature type="transmembrane region" description="Helical" evidence="1">
    <location>
        <begin position="53"/>
        <end position="76"/>
    </location>
</feature>
<evidence type="ECO:0000313" key="2">
    <source>
        <dbReference type="EMBL" id="TJZ92298.1"/>
    </source>
</evidence>
<sequence>MDLMALVRSIEELLYEIASWVLFFPLTLWKCVRHPIRMMRYGASELTDKSEHRFAEALSPPILLILTLALLHLIEIPPSEELARAMSWLFEDDRDLLIFRAGVFGLLPLFCAVLDLRRKGAAVTRETLRPPFYSHCYLATPFILVVDLALIAAQRPMSGVAALTLTLGAIGWYVGALAVWVKREARIGIVQAVGRAAATLTAFVVIVFLGLSALVEASLN</sequence>
<dbReference type="Proteomes" id="UP000309747">
    <property type="component" value="Unassembled WGS sequence"/>
</dbReference>
<feature type="transmembrane region" description="Helical" evidence="1">
    <location>
        <begin position="160"/>
        <end position="181"/>
    </location>
</feature>
<feature type="transmembrane region" description="Helical" evidence="1">
    <location>
        <begin position="136"/>
        <end position="154"/>
    </location>
</feature>
<dbReference type="OrthoDB" id="8820484at2"/>
<feature type="transmembrane region" description="Helical" evidence="1">
    <location>
        <begin position="13"/>
        <end position="32"/>
    </location>
</feature>